<comment type="subcellular location">
    <subcellularLocation>
        <location evidence="1 6">Nucleus</location>
    </subcellularLocation>
</comment>
<evidence type="ECO:0000313" key="9">
    <source>
        <dbReference type="Ensembl" id="ENSSORP00005015712.1"/>
    </source>
</evidence>
<dbReference type="GO" id="GO:0030154">
    <property type="term" value="P:cell differentiation"/>
    <property type="evidence" value="ECO:0007669"/>
    <property type="project" value="UniProtKB-ARBA"/>
</dbReference>
<evidence type="ECO:0000256" key="6">
    <source>
        <dbReference type="PROSITE-ProRule" id="PRU00089"/>
    </source>
</evidence>
<dbReference type="Pfam" id="PF00250">
    <property type="entry name" value="Forkhead"/>
    <property type="match status" value="1"/>
</dbReference>
<feature type="DNA-binding region" description="Fork-head" evidence="6">
    <location>
        <begin position="91"/>
        <end position="185"/>
    </location>
</feature>
<dbReference type="InterPro" id="IPR001766">
    <property type="entry name" value="Fork_head_dom"/>
</dbReference>
<reference evidence="9" key="3">
    <citation type="submission" date="2025-09" db="UniProtKB">
        <authorList>
            <consortium name="Ensembl"/>
        </authorList>
    </citation>
    <scope>IDENTIFICATION</scope>
</reference>
<name>A0A672ZGV9_9TELE</name>
<dbReference type="GO" id="GO:0000981">
    <property type="term" value="F:DNA-binding transcription factor activity, RNA polymerase II-specific"/>
    <property type="evidence" value="ECO:0007669"/>
    <property type="project" value="TreeGrafter"/>
</dbReference>
<dbReference type="InterPro" id="IPR036390">
    <property type="entry name" value="WH_DNA-bd_sf"/>
</dbReference>
<dbReference type="Gene3D" id="1.10.10.10">
    <property type="entry name" value="Winged helix-like DNA-binding domain superfamily/Winged helix DNA-binding domain"/>
    <property type="match status" value="1"/>
</dbReference>
<dbReference type="GO" id="GO:0009888">
    <property type="term" value="P:tissue development"/>
    <property type="evidence" value="ECO:0007669"/>
    <property type="project" value="UniProtKB-ARBA"/>
</dbReference>
<dbReference type="InterPro" id="IPR050211">
    <property type="entry name" value="FOX_domain-containing"/>
</dbReference>
<dbReference type="FunFam" id="1.10.10.10:FF:000016">
    <property type="entry name" value="Forkhead box protein I1"/>
    <property type="match status" value="1"/>
</dbReference>
<dbReference type="InParanoid" id="A0A672ZGV9"/>
<dbReference type="GO" id="GO:0000978">
    <property type="term" value="F:RNA polymerase II cis-regulatory region sequence-specific DNA binding"/>
    <property type="evidence" value="ECO:0007669"/>
    <property type="project" value="TreeGrafter"/>
</dbReference>
<keyword evidence="5 6" id="KW-0539">Nucleus</keyword>
<accession>A0A672ZGV9</accession>
<reference evidence="9" key="1">
    <citation type="submission" date="2019-06" db="EMBL/GenBank/DDBJ databases">
        <authorList>
            <consortium name="Wellcome Sanger Institute Data Sharing"/>
        </authorList>
    </citation>
    <scope>NUCLEOTIDE SEQUENCE [LARGE SCALE GENOMIC DNA]</scope>
</reference>
<dbReference type="PRINTS" id="PR00053">
    <property type="entry name" value="FORKHEAD"/>
</dbReference>
<keyword evidence="2" id="KW-0805">Transcription regulation</keyword>
<dbReference type="PROSITE" id="PS00657">
    <property type="entry name" value="FORK_HEAD_1"/>
    <property type="match status" value="1"/>
</dbReference>
<dbReference type="PANTHER" id="PTHR11829">
    <property type="entry name" value="FORKHEAD BOX PROTEIN"/>
    <property type="match status" value="1"/>
</dbReference>
<dbReference type="InterPro" id="IPR036388">
    <property type="entry name" value="WH-like_DNA-bd_sf"/>
</dbReference>
<feature type="region of interest" description="Disordered" evidence="7">
    <location>
        <begin position="176"/>
        <end position="212"/>
    </location>
</feature>
<dbReference type="InterPro" id="IPR030456">
    <property type="entry name" value="TF_fork_head_CS_2"/>
</dbReference>
<sequence length="337" mass="36977">MSSFVPELDLGLDLGLSPQQELPSLGVDPSDFSLYSPPAPPEPGLSWRPPVCLSSPAPSGAPGAMMGAFYSHLYGPWLSFGSTDEMLRLVRPPYSYSALIAMAIQSAPEQRLTLSQIYQYVSDNFPFYSRNKAGWQNSIRHNLSLNDCFQKVPRDDNDPGKGNYWTLDPNCEKMFDNGNFRRKRKRKADNITSNKKPSSPSSSSSSSCSSSSKPSPLGLSGFFQDSLFPLPPDSSSSSSSSVYVPEQTLPPPAPLPQGLSSSYSPGAVVPQWDTCSSSPPPTPHFSSSPPLYTELQTAAHFFPLIELMISQTREIRIKYLKMSINETKNIPKSQHLK</sequence>
<keyword evidence="4" id="KW-0804">Transcription</keyword>
<organism evidence="9 10">
    <name type="scientific">Sphaeramia orbicularis</name>
    <name type="common">orbiculate cardinalfish</name>
    <dbReference type="NCBI Taxonomy" id="375764"/>
    <lineage>
        <taxon>Eukaryota</taxon>
        <taxon>Metazoa</taxon>
        <taxon>Chordata</taxon>
        <taxon>Craniata</taxon>
        <taxon>Vertebrata</taxon>
        <taxon>Euteleostomi</taxon>
        <taxon>Actinopterygii</taxon>
        <taxon>Neopterygii</taxon>
        <taxon>Teleostei</taxon>
        <taxon>Neoteleostei</taxon>
        <taxon>Acanthomorphata</taxon>
        <taxon>Gobiaria</taxon>
        <taxon>Kurtiformes</taxon>
        <taxon>Apogonoidei</taxon>
        <taxon>Apogonidae</taxon>
        <taxon>Apogoninae</taxon>
        <taxon>Sphaeramia</taxon>
    </lineage>
</organism>
<dbReference type="SUPFAM" id="SSF46785">
    <property type="entry name" value="Winged helix' DNA-binding domain"/>
    <property type="match status" value="1"/>
</dbReference>
<dbReference type="PROSITE" id="PS50039">
    <property type="entry name" value="FORK_HEAD_3"/>
    <property type="match status" value="1"/>
</dbReference>
<dbReference type="Ensembl" id="ENSSORT00005016206.1">
    <property type="protein sequence ID" value="ENSSORP00005015712.1"/>
    <property type="gene ID" value="ENSSORG00005007966.1"/>
</dbReference>
<proteinExistence type="predicted"/>
<evidence type="ECO:0000256" key="2">
    <source>
        <dbReference type="ARBA" id="ARBA00023015"/>
    </source>
</evidence>
<reference evidence="9" key="2">
    <citation type="submission" date="2025-08" db="UniProtKB">
        <authorList>
            <consortium name="Ensembl"/>
        </authorList>
    </citation>
    <scope>IDENTIFICATION</scope>
</reference>
<dbReference type="AlphaFoldDB" id="A0A672ZGV9"/>
<dbReference type="PANTHER" id="PTHR11829:SF383">
    <property type="entry name" value="FORKHEAD BOX I2-RELATED"/>
    <property type="match status" value="1"/>
</dbReference>
<keyword evidence="10" id="KW-1185">Reference proteome</keyword>
<dbReference type="SMART" id="SM00339">
    <property type="entry name" value="FH"/>
    <property type="match status" value="1"/>
</dbReference>
<evidence type="ECO:0000259" key="8">
    <source>
        <dbReference type="PROSITE" id="PS50039"/>
    </source>
</evidence>
<feature type="compositionally biased region" description="Low complexity" evidence="7">
    <location>
        <begin position="193"/>
        <end position="212"/>
    </location>
</feature>
<evidence type="ECO:0000256" key="3">
    <source>
        <dbReference type="ARBA" id="ARBA00023125"/>
    </source>
</evidence>
<dbReference type="InterPro" id="IPR018122">
    <property type="entry name" value="TF_fork_head_CS_1"/>
</dbReference>
<dbReference type="PROSITE" id="PS00658">
    <property type="entry name" value="FORK_HEAD_2"/>
    <property type="match status" value="1"/>
</dbReference>
<feature type="domain" description="Fork-head" evidence="8">
    <location>
        <begin position="91"/>
        <end position="185"/>
    </location>
</feature>
<keyword evidence="3 6" id="KW-0238">DNA-binding</keyword>
<protein>
    <submittedName>
        <fullName evidence="9">Forkhead box I2</fullName>
    </submittedName>
</protein>
<evidence type="ECO:0000256" key="1">
    <source>
        <dbReference type="ARBA" id="ARBA00004123"/>
    </source>
</evidence>
<dbReference type="GO" id="GO:0009653">
    <property type="term" value="P:anatomical structure morphogenesis"/>
    <property type="evidence" value="ECO:0007669"/>
    <property type="project" value="TreeGrafter"/>
</dbReference>
<evidence type="ECO:0000256" key="4">
    <source>
        <dbReference type="ARBA" id="ARBA00023163"/>
    </source>
</evidence>
<evidence type="ECO:0000313" key="10">
    <source>
        <dbReference type="Proteomes" id="UP000472271"/>
    </source>
</evidence>
<evidence type="ECO:0000256" key="7">
    <source>
        <dbReference type="SAM" id="MobiDB-lite"/>
    </source>
</evidence>
<gene>
    <name evidence="9" type="primary">foxi3a</name>
</gene>
<dbReference type="GO" id="GO:0005634">
    <property type="term" value="C:nucleus"/>
    <property type="evidence" value="ECO:0007669"/>
    <property type="project" value="UniProtKB-SubCell"/>
</dbReference>
<dbReference type="Proteomes" id="UP000472271">
    <property type="component" value="Chromosome 14"/>
</dbReference>
<evidence type="ECO:0000256" key="5">
    <source>
        <dbReference type="ARBA" id="ARBA00023242"/>
    </source>
</evidence>
<feature type="region of interest" description="Disordered" evidence="7">
    <location>
        <begin position="232"/>
        <end position="262"/>
    </location>
</feature>